<protein>
    <submittedName>
        <fullName evidence="2">Sulfurtransferase</fullName>
    </submittedName>
</protein>
<evidence type="ECO:0000259" key="1">
    <source>
        <dbReference type="PROSITE" id="PS50206"/>
    </source>
</evidence>
<dbReference type="Proteomes" id="UP000183810">
    <property type="component" value="Chromosome"/>
</dbReference>
<evidence type="ECO:0000313" key="2">
    <source>
        <dbReference type="EMBL" id="APE37578.1"/>
    </source>
</evidence>
<dbReference type="KEGG" id="nsl:BOX37_30710"/>
<organism evidence="2 3">
    <name type="scientific">Nocardia mangyaensis</name>
    <dbReference type="NCBI Taxonomy" id="2213200"/>
    <lineage>
        <taxon>Bacteria</taxon>
        <taxon>Bacillati</taxon>
        <taxon>Actinomycetota</taxon>
        <taxon>Actinomycetes</taxon>
        <taxon>Mycobacteriales</taxon>
        <taxon>Nocardiaceae</taxon>
        <taxon>Nocardia</taxon>
    </lineage>
</organism>
<keyword evidence="2" id="KW-0808">Transferase</keyword>
<dbReference type="Gene3D" id="3.40.250.10">
    <property type="entry name" value="Rhodanese-like domain"/>
    <property type="match status" value="1"/>
</dbReference>
<dbReference type="AlphaFoldDB" id="A0A1J0VZX3"/>
<evidence type="ECO:0000313" key="3">
    <source>
        <dbReference type="Proteomes" id="UP000183810"/>
    </source>
</evidence>
<dbReference type="SUPFAM" id="SSF52821">
    <property type="entry name" value="Rhodanese/Cell cycle control phosphatase"/>
    <property type="match status" value="1"/>
</dbReference>
<dbReference type="RefSeq" id="WP_071930744.1">
    <property type="nucleotide sequence ID" value="NZ_CP018082.1"/>
</dbReference>
<dbReference type="GO" id="GO:0016740">
    <property type="term" value="F:transferase activity"/>
    <property type="evidence" value="ECO:0007669"/>
    <property type="project" value="UniProtKB-KW"/>
</dbReference>
<dbReference type="PANTHER" id="PTHR47377">
    <property type="entry name" value="RHODANESE-LIKE DOMAIN-CONTAINING PROTEIN 4, CHLOROPLASTIC"/>
    <property type="match status" value="1"/>
</dbReference>
<accession>A0A1J0VZX3</accession>
<sequence length="138" mass="14783">MTYAGDITPEQAWEILSEHPDAVLVDVRTEGEWAQIGIPDTSSIERPAHFIEWVDGTGTRNPKFGAQLEQALGERPADAPVVFLCRSGQRSAHAANLATAAGIAPSYNVLDGFEGGPDVFGQRGSAGWRAVGLPWRQA</sequence>
<proteinExistence type="predicted"/>
<dbReference type="Pfam" id="PF00581">
    <property type="entry name" value="Rhodanese"/>
    <property type="match status" value="1"/>
</dbReference>
<gene>
    <name evidence="2" type="ORF">BOX37_30710</name>
</gene>
<reference evidence="2" key="1">
    <citation type="submission" date="2016-11" db="EMBL/GenBank/DDBJ databases">
        <authorList>
            <person name="Jaros S."/>
            <person name="Januszkiewicz K."/>
            <person name="Wedrychowicz H."/>
        </authorList>
    </citation>
    <scope>NUCLEOTIDE SEQUENCE [LARGE SCALE GENOMIC DNA]</scope>
    <source>
        <strain evidence="2">Y48</strain>
    </source>
</reference>
<keyword evidence="3" id="KW-1185">Reference proteome</keyword>
<dbReference type="InterPro" id="IPR036873">
    <property type="entry name" value="Rhodanese-like_dom_sf"/>
</dbReference>
<dbReference type="PROSITE" id="PS50206">
    <property type="entry name" value="RHODANESE_3"/>
    <property type="match status" value="1"/>
</dbReference>
<dbReference type="SMART" id="SM00450">
    <property type="entry name" value="RHOD"/>
    <property type="match status" value="1"/>
</dbReference>
<dbReference type="OrthoDB" id="9815890at2"/>
<name>A0A1J0VZX3_9NOCA</name>
<feature type="domain" description="Rhodanese" evidence="1">
    <location>
        <begin position="18"/>
        <end position="125"/>
    </location>
</feature>
<dbReference type="InterPro" id="IPR001763">
    <property type="entry name" value="Rhodanese-like_dom"/>
</dbReference>
<dbReference type="PANTHER" id="PTHR47377:SF1">
    <property type="entry name" value="RHODANESE-LIKE DOMAIN-CONTAINING PROTEIN 4, CHLOROPLASTIC"/>
    <property type="match status" value="1"/>
</dbReference>
<dbReference type="InterPro" id="IPR044240">
    <property type="entry name" value="STR4-like"/>
</dbReference>
<dbReference type="EMBL" id="CP018082">
    <property type="protein sequence ID" value="APE37578.1"/>
    <property type="molecule type" value="Genomic_DNA"/>
</dbReference>